<dbReference type="GO" id="GO:0015833">
    <property type="term" value="P:peptide transport"/>
    <property type="evidence" value="ECO:0007669"/>
    <property type="project" value="InterPro"/>
</dbReference>
<feature type="transmembrane region" description="Helical" evidence="11">
    <location>
        <begin position="682"/>
        <end position="707"/>
    </location>
</feature>
<dbReference type="GO" id="GO:0005524">
    <property type="term" value="F:ATP binding"/>
    <property type="evidence" value="ECO:0007669"/>
    <property type="project" value="UniProtKB-KW"/>
</dbReference>
<keyword evidence="7" id="KW-0378">Hydrolase</keyword>
<dbReference type="InterPro" id="IPR000515">
    <property type="entry name" value="MetI-like"/>
</dbReference>
<evidence type="ECO:0000256" key="7">
    <source>
        <dbReference type="ARBA" id="ARBA00022801"/>
    </source>
</evidence>
<keyword evidence="8" id="KW-0067">ATP-binding</keyword>
<dbReference type="OrthoDB" id="9980265at2759"/>
<dbReference type="InterPro" id="IPR045621">
    <property type="entry name" value="BPD_transp_1_N"/>
</dbReference>
<dbReference type="Gene3D" id="3.40.50.1820">
    <property type="entry name" value="alpha/beta hydrolase"/>
    <property type="match status" value="1"/>
</dbReference>
<keyword evidence="5 11" id="KW-0812">Transmembrane</keyword>
<feature type="transmembrane region" description="Helical" evidence="11">
    <location>
        <begin position="841"/>
        <end position="863"/>
    </location>
</feature>
<evidence type="ECO:0000256" key="1">
    <source>
        <dbReference type="ARBA" id="ARBA00004651"/>
    </source>
</evidence>
<protein>
    <recommendedName>
        <fullName evidence="16">ABC transmembrane type-1 domain-containing protein</fullName>
    </recommendedName>
</protein>
<proteinExistence type="inferred from homology"/>
<feature type="domain" description="ABC transmembrane type-1" evidence="13">
    <location>
        <begin position="675"/>
        <end position="864"/>
    </location>
</feature>
<dbReference type="Gene3D" id="3.40.50.300">
    <property type="entry name" value="P-loop containing nucleotide triphosphate hydrolases"/>
    <property type="match status" value="2"/>
</dbReference>
<dbReference type="PROSITE" id="PS50893">
    <property type="entry name" value="ABC_TRANSPORTER_2"/>
    <property type="match status" value="1"/>
</dbReference>
<dbReference type="Pfam" id="PF00005">
    <property type="entry name" value="ABC_tran"/>
    <property type="match status" value="1"/>
</dbReference>
<dbReference type="Gene3D" id="1.10.3720.10">
    <property type="entry name" value="MetI-like"/>
    <property type="match status" value="2"/>
</dbReference>
<gene>
    <name evidence="14" type="ORF">WR25_25888</name>
</gene>
<sequence>MANRRVAMWREMQPDQRFDVEVDGHNVVVYSFGEGDEVLLCLNGGPGLPCDYLRDAHAWLKDKGIRVVAFDQLGTGASDRPDDDSLWNITRYVAEVERVRQALDLGRVHMLGHSWGGWLAIEYAIHHPQSLKSLILENTVGDIPHLITELERLRGALGSETVAMMQRHEALGTLDHPQYQAAITLLNYRHVCRLEQWPAPIQRSLGDWNMGPYSTMQGPNEFLYIGNLKDWNRLEQMGEFRMPVLITTGQHDELTPACAMRMNLALHGRAELHVFPNSSHMPFYEEPQAYFPVLARYRFVLIRPLQLLPVLLGISIITFVLVRSIPGDPARVLLGARSTPDAIAKIRAQFGLDEPILVQYLYFLKNLLNGDLGKSLLYKVDALPLIAGRIEPTVLLVLGSVLLALLIAVPLATLAARHKGGWADNLIRLFTTAGLGLPAFWLGLMLILLFSVHWGLFPVSGYGRTWADKLHHLVLPCLTIALALSAVLVRNLRASILLELQADHVTAARARGLGEGAILRRHVLPNAMLPTINLLAVNIGWLISGTVVIESLFSLPGVGQLLVRGIFTRDYMVVQGVAMVLACATVAVNFIADVSPALALRWRLAWHLGNGRLALYCGLAIVLGWCLLALCAPWIAPFDPLAQNADLRLAAPSLGHPFGTDNFGRDILSRVIWGARIDLQMALIGVIFPFLLGTCIGAVSGYVGGLLDNICMRLVDIVLAFPFLVLMLAIMAILGPGLGSFYIAMALVGWVSYARLIRSQILVLKQGDFALAARSLGFSHRRVLFGHLLPNALFGSVVFCMSDAVLVLLNGAAVSYLGLGVQPPTPEWGTMVAEGQSFITSAWWICTFPGLAVVTLAMGFSLLADGVRELSVIARAGQRDITLVDRLSFDLGQGEILGLVGESGSGKTLACRGLMRLLPSPNLRLEGQAVRLAGNDLLRLDEAGMRRMRGRELGMIFQNPSSHLDPLMRIGAQIAEGIRLHQGASRREARAEAIEVLRQVGIPDPKTRVDSYPHEFSGGMRQRAMIAVALGCNPKTCDSIAVMYAGRLCEHGAKQALLSQPRHPYSAGLLACHPATRRHAGLMNTIAGQPPLLDALPAGCRFEPRCPQATPDCRAQLPELRVIAPGHRLACHTPLLAGGLS</sequence>
<keyword evidence="3" id="KW-0813">Transport</keyword>
<evidence type="ECO:0000256" key="2">
    <source>
        <dbReference type="ARBA" id="ARBA00010088"/>
    </source>
</evidence>
<evidence type="ECO:0000256" key="11">
    <source>
        <dbReference type="SAM" id="Phobius"/>
    </source>
</evidence>
<evidence type="ECO:0000313" key="15">
    <source>
        <dbReference type="Proteomes" id="UP000218231"/>
    </source>
</evidence>
<dbReference type="InterPro" id="IPR013563">
    <property type="entry name" value="Oligopep_ABC_C"/>
</dbReference>
<dbReference type="SUPFAM" id="SSF52540">
    <property type="entry name" value="P-loop containing nucleoside triphosphate hydrolases"/>
    <property type="match status" value="1"/>
</dbReference>
<feature type="transmembrane region" description="Helical" evidence="11">
    <location>
        <begin position="305"/>
        <end position="325"/>
    </location>
</feature>
<name>A0A2A2K5X3_9BILA</name>
<evidence type="ECO:0000256" key="10">
    <source>
        <dbReference type="ARBA" id="ARBA00023136"/>
    </source>
</evidence>
<dbReference type="Pfam" id="PF00528">
    <property type="entry name" value="BPD_transp_1"/>
    <property type="match status" value="2"/>
</dbReference>
<dbReference type="GO" id="GO:0016887">
    <property type="term" value="F:ATP hydrolysis activity"/>
    <property type="evidence" value="ECO:0007669"/>
    <property type="project" value="InterPro"/>
</dbReference>
<feature type="transmembrane region" description="Helical" evidence="11">
    <location>
        <begin position="788"/>
        <end position="821"/>
    </location>
</feature>
<feature type="transmembrane region" description="Helical" evidence="11">
    <location>
        <begin position="714"/>
        <end position="734"/>
    </location>
</feature>
<dbReference type="InterPro" id="IPR000073">
    <property type="entry name" value="AB_hydrolase_1"/>
</dbReference>
<dbReference type="CDD" id="cd06261">
    <property type="entry name" value="TM_PBP2"/>
    <property type="match status" value="2"/>
</dbReference>
<dbReference type="SUPFAM" id="SSF161098">
    <property type="entry name" value="MetI-like"/>
    <property type="match status" value="2"/>
</dbReference>
<keyword evidence="4" id="KW-1003">Cell membrane</keyword>
<dbReference type="SMART" id="SM00382">
    <property type="entry name" value="AAA"/>
    <property type="match status" value="1"/>
</dbReference>
<keyword evidence="6" id="KW-0547">Nucleotide-binding</keyword>
<dbReference type="SUPFAM" id="SSF53474">
    <property type="entry name" value="alpha/beta-Hydrolases"/>
    <property type="match status" value="1"/>
</dbReference>
<evidence type="ECO:0000259" key="13">
    <source>
        <dbReference type="PROSITE" id="PS50928"/>
    </source>
</evidence>
<dbReference type="InterPro" id="IPR005945">
    <property type="entry name" value="Pro_imino_pep"/>
</dbReference>
<dbReference type="PROSITE" id="PS50928">
    <property type="entry name" value="ABC_TM1"/>
    <property type="match status" value="2"/>
</dbReference>
<dbReference type="PANTHER" id="PTHR43163:SF6">
    <property type="entry name" value="DIPEPTIDE TRANSPORT SYSTEM PERMEASE PROTEIN DPPB-RELATED"/>
    <property type="match status" value="1"/>
</dbReference>
<dbReference type="InterPro" id="IPR017871">
    <property type="entry name" value="ABC_transporter-like_CS"/>
</dbReference>
<keyword evidence="15" id="KW-1185">Reference proteome</keyword>
<evidence type="ECO:0008006" key="16">
    <source>
        <dbReference type="Google" id="ProtNLM"/>
    </source>
</evidence>
<feature type="domain" description="ABC transmembrane type-1" evidence="13">
    <location>
        <begin position="390"/>
        <end position="592"/>
    </location>
</feature>
<dbReference type="Pfam" id="PF00561">
    <property type="entry name" value="Abhydrolase_1"/>
    <property type="match status" value="1"/>
</dbReference>
<comment type="caution">
    <text evidence="14">The sequence shown here is derived from an EMBL/GenBank/DDBJ whole genome shotgun (WGS) entry which is preliminary data.</text>
</comment>
<dbReference type="GO" id="GO:0006508">
    <property type="term" value="P:proteolysis"/>
    <property type="evidence" value="ECO:0007669"/>
    <property type="project" value="InterPro"/>
</dbReference>
<evidence type="ECO:0000256" key="5">
    <source>
        <dbReference type="ARBA" id="ARBA00022692"/>
    </source>
</evidence>
<evidence type="ECO:0000256" key="8">
    <source>
        <dbReference type="ARBA" id="ARBA00022840"/>
    </source>
</evidence>
<dbReference type="PROSITE" id="PS00211">
    <property type="entry name" value="ABC_TRANSPORTER_1"/>
    <property type="match status" value="1"/>
</dbReference>
<keyword evidence="9 11" id="KW-1133">Transmembrane helix</keyword>
<organism evidence="14 15">
    <name type="scientific">Diploscapter pachys</name>
    <dbReference type="NCBI Taxonomy" id="2018661"/>
    <lineage>
        <taxon>Eukaryota</taxon>
        <taxon>Metazoa</taxon>
        <taxon>Ecdysozoa</taxon>
        <taxon>Nematoda</taxon>
        <taxon>Chromadorea</taxon>
        <taxon>Rhabditida</taxon>
        <taxon>Rhabditina</taxon>
        <taxon>Rhabditomorpha</taxon>
        <taxon>Rhabditoidea</taxon>
        <taxon>Rhabditidae</taxon>
        <taxon>Diploscapter</taxon>
    </lineage>
</organism>
<dbReference type="Proteomes" id="UP000218231">
    <property type="component" value="Unassembled WGS sequence"/>
</dbReference>
<dbReference type="STRING" id="2018661.A0A2A2K5X3"/>
<accession>A0A2A2K5X3</accession>
<evidence type="ECO:0000259" key="12">
    <source>
        <dbReference type="PROSITE" id="PS50893"/>
    </source>
</evidence>
<evidence type="ECO:0000313" key="14">
    <source>
        <dbReference type="EMBL" id="PAV69273.1"/>
    </source>
</evidence>
<dbReference type="NCBIfam" id="TIGR01250">
    <property type="entry name" value="pro_imino_pep_2"/>
    <property type="match status" value="1"/>
</dbReference>
<dbReference type="InterPro" id="IPR027417">
    <property type="entry name" value="P-loop_NTPase"/>
</dbReference>
<reference evidence="14 15" key="1">
    <citation type="journal article" date="2017" name="Curr. Biol.">
        <title>Genome architecture and evolution of a unichromosomal asexual nematode.</title>
        <authorList>
            <person name="Fradin H."/>
            <person name="Zegar C."/>
            <person name="Gutwein M."/>
            <person name="Lucas J."/>
            <person name="Kovtun M."/>
            <person name="Corcoran D."/>
            <person name="Baugh L.R."/>
            <person name="Kiontke K."/>
            <person name="Gunsalus K."/>
            <person name="Fitch D.H."/>
            <person name="Piano F."/>
        </authorList>
    </citation>
    <scope>NUCLEOTIDE SEQUENCE [LARGE SCALE GENOMIC DNA]</scope>
    <source>
        <strain evidence="14">PF1309</strain>
    </source>
</reference>
<feature type="transmembrane region" description="Helical" evidence="11">
    <location>
        <begin position="740"/>
        <end position="757"/>
    </location>
</feature>
<evidence type="ECO:0000256" key="3">
    <source>
        <dbReference type="ARBA" id="ARBA00022448"/>
    </source>
</evidence>
<keyword evidence="10 11" id="KW-0472">Membrane</keyword>
<evidence type="ECO:0000256" key="9">
    <source>
        <dbReference type="ARBA" id="ARBA00022989"/>
    </source>
</evidence>
<dbReference type="GO" id="GO:0005886">
    <property type="term" value="C:plasma membrane"/>
    <property type="evidence" value="ECO:0007669"/>
    <property type="project" value="UniProtKB-SubCell"/>
</dbReference>
<evidence type="ECO:0000256" key="6">
    <source>
        <dbReference type="ARBA" id="ARBA00022741"/>
    </source>
</evidence>
<dbReference type="PRINTS" id="PR00793">
    <property type="entry name" value="PROAMNOPTASE"/>
</dbReference>
<dbReference type="InterPro" id="IPR029058">
    <property type="entry name" value="AB_hydrolase_fold"/>
</dbReference>
<dbReference type="AlphaFoldDB" id="A0A2A2K5X3"/>
<dbReference type="InterPro" id="IPR002410">
    <property type="entry name" value="Peptidase_S33"/>
</dbReference>
<dbReference type="Pfam" id="PF08352">
    <property type="entry name" value="oligo_HPY"/>
    <property type="match status" value="1"/>
</dbReference>
<dbReference type="PANTHER" id="PTHR43163">
    <property type="entry name" value="DIPEPTIDE TRANSPORT SYSTEM PERMEASE PROTEIN DPPB-RELATED"/>
    <property type="match status" value="1"/>
</dbReference>
<dbReference type="GO" id="GO:0008233">
    <property type="term" value="F:peptidase activity"/>
    <property type="evidence" value="ECO:0007669"/>
    <property type="project" value="InterPro"/>
</dbReference>
<feature type="domain" description="ABC transporter" evidence="12">
    <location>
        <begin position="867"/>
        <end position="1123"/>
    </location>
</feature>
<feature type="transmembrane region" description="Helical" evidence="11">
    <location>
        <begin position="393"/>
        <end position="414"/>
    </location>
</feature>
<dbReference type="InterPro" id="IPR035906">
    <property type="entry name" value="MetI-like_sf"/>
</dbReference>
<feature type="transmembrane region" description="Helical" evidence="11">
    <location>
        <begin position="613"/>
        <end position="636"/>
    </location>
</feature>
<dbReference type="InterPro" id="IPR003593">
    <property type="entry name" value="AAA+_ATPase"/>
</dbReference>
<comment type="similarity">
    <text evidence="2">Belongs to the peptidase S33 family.</text>
</comment>
<dbReference type="PRINTS" id="PR00111">
    <property type="entry name" value="ABHYDROLASE"/>
</dbReference>
<dbReference type="InterPro" id="IPR003439">
    <property type="entry name" value="ABC_transporter-like_ATP-bd"/>
</dbReference>
<dbReference type="NCBIfam" id="TIGR01727">
    <property type="entry name" value="oligo_HPY"/>
    <property type="match status" value="1"/>
</dbReference>
<feature type="transmembrane region" description="Helical" evidence="11">
    <location>
        <begin position="573"/>
        <end position="592"/>
    </location>
</feature>
<dbReference type="GO" id="GO:0055085">
    <property type="term" value="P:transmembrane transport"/>
    <property type="evidence" value="ECO:0007669"/>
    <property type="project" value="InterPro"/>
</dbReference>
<comment type="subcellular location">
    <subcellularLocation>
        <location evidence="1">Cell membrane</location>
        <topology evidence="1">Multi-pass membrane protein</topology>
    </subcellularLocation>
</comment>
<feature type="transmembrane region" description="Helical" evidence="11">
    <location>
        <begin position="470"/>
        <end position="489"/>
    </location>
</feature>
<feature type="transmembrane region" description="Helical" evidence="11">
    <location>
        <begin position="426"/>
        <end position="450"/>
    </location>
</feature>
<feature type="transmembrane region" description="Helical" evidence="11">
    <location>
        <begin position="531"/>
        <end position="553"/>
    </location>
</feature>
<dbReference type="Pfam" id="PF19300">
    <property type="entry name" value="BPD_transp_1_N"/>
    <property type="match status" value="1"/>
</dbReference>
<dbReference type="EMBL" id="LIAE01009562">
    <property type="protein sequence ID" value="PAV69273.1"/>
    <property type="molecule type" value="Genomic_DNA"/>
</dbReference>
<evidence type="ECO:0000256" key="4">
    <source>
        <dbReference type="ARBA" id="ARBA00022475"/>
    </source>
</evidence>